<dbReference type="Pfam" id="PF06224">
    <property type="entry name" value="AlkZ-like"/>
    <property type="match status" value="1"/>
</dbReference>
<dbReference type="RefSeq" id="WP_148818502.1">
    <property type="nucleotide sequence ID" value="NZ_CP043046.1"/>
</dbReference>
<dbReference type="AlphaFoldDB" id="A0A5C0B2C4"/>
<evidence type="ECO:0000313" key="1">
    <source>
        <dbReference type="EMBL" id="QEI08908.1"/>
    </source>
</evidence>
<dbReference type="EMBL" id="CP043046">
    <property type="protein sequence ID" value="QEI08908.1"/>
    <property type="molecule type" value="Genomic_DNA"/>
</dbReference>
<gene>
    <name evidence="1" type="ORF">FXN63_25910</name>
</gene>
<protein>
    <submittedName>
        <fullName evidence="1">Winged helix-turn-helix domain-containing protein</fullName>
    </submittedName>
</protein>
<dbReference type="PANTHER" id="PTHR30528">
    <property type="entry name" value="CYTOPLASMIC PROTEIN"/>
    <property type="match status" value="1"/>
</dbReference>
<reference evidence="1 2" key="1">
    <citation type="submission" date="2019-08" db="EMBL/GenBank/DDBJ databases">
        <title>Amphibian skin-associated Pigmentiphaga: genome sequence and occurrence across geography and hosts.</title>
        <authorList>
            <person name="Bletz M.C."/>
            <person name="Bunk B."/>
            <person name="Sproeer C."/>
            <person name="Biwer P."/>
            <person name="Reiter S."/>
            <person name="Rabemananjara F.C.E."/>
            <person name="Schulz S."/>
            <person name="Overmann J."/>
            <person name="Vences M."/>
        </authorList>
    </citation>
    <scope>NUCLEOTIDE SEQUENCE [LARGE SCALE GENOMIC DNA]</scope>
    <source>
        <strain evidence="1 2">Mada1488</strain>
    </source>
</reference>
<keyword evidence="2" id="KW-1185">Reference proteome</keyword>
<name>A0A5C0B2C4_9BURK</name>
<accession>A0A5C0B2C4</accession>
<dbReference type="PANTHER" id="PTHR30528:SF0">
    <property type="entry name" value="CYTOPLASMIC PROTEIN"/>
    <property type="match status" value="1"/>
</dbReference>
<proteinExistence type="predicted"/>
<dbReference type="KEGG" id="pacr:FXN63_25910"/>
<evidence type="ECO:0000313" key="2">
    <source>
        <dbReference type="Proteomes" id="UP000325161"/>
    </source>
</evidence>
<dbReference type="InterPro" id="IPR009351">
    <property type="entry name" value="AlkZ-like"/>
</dbReference>
<dbReference type="OrthoDB" id="9787207at2"/>
<dbReference type="Proteomes" id="UP000325161">
    <property type="component" value="Chromosome"/>
</dbReference>
<sequence length="424" mass="48030">MPQFPARHLAKPFARQLWLHAQGLTTAAPFGTGPAATLAATRQLGYVQIDTINVIERSHHHILATRIPDYRRDHLAQAQSVDKTVFEYWTHALSYVPVEDYRFYLPAMQDHRNNPRSWFDSVDRDAVRRLLKRIEAEGALSLRDIDDDVLVDKTHAWGSRKPSQRAMKLAFYQGALTVSARSGILKTYELTDRHFGWPPRPRTATPNQITAYLLDRALRAQAIVSLDSICHLDAPSKPAVRALIEQRVKRKTLVPVQLDDTPTAYWAEPATLDASHAPLADDQVHILSPFDPLIIQRKRLMQFFDYFHRFEAYVPAAKRVLGYFALPVLLGDRIVAAIDLKTDRAQQALRVQQWTWFEDVPAAGKQAIDHALHRFEAFQLGREASPDMPARHTQAAPPFNVPAELAEATAQAMPPEIPPKAPRR</sequence>
<organism evidence="1 2">
    <name type="scientific">Pigmentiphaga aceris</name>
    <dbReference type="NCBI Taxonomy" id="1940612"/>
    <lineage>
        <taxon>Bacteria</taxon>
        <taxon>Pseudomonadati</taxon>
        <taxon>Pseudomonadota</taxon>
        <taxon>Betaproteobacteria</taxon>
        <taxon>Burkholderiales</taxon>
        <taxon>Alcaligenaceae</taxon>
        <taxon>Pigmentiphaga</taxon>
    </lineage>
</organism>